<feature type="compositionally biased region" description="Basic residues" evidence="1">
    <location>
        <begin position="151"/>
        <end position="163"/>
    </location>
</feature>
<accession>A0AB34KR18</accession>
<feature type="region of interest" description="Disordered" evidence="1">
    <location>
        <begin position="145"/>
        <end position="224"/>
    </location>
</feature>
<evidence type="ECO:0000313" key="3">
    <source>
        <dbReference type="Proteomes" id="UP000803884"/>
    </source>
</evidence>
<sequence length="300" mass="32132">MSQTANLDQLQEELSSHYELLAQYDELLTLAPDDAEVLSERANAQSEIATLEKRIAAAKQPSSQADATPPPPKWDPTKHPKFRKASPEAPPPPPPADDTPTVFNAKDLVLAKWSGDKQFYEATIITKTGSSADPVYTVSFKIDNSTETKRKHEVRAMPGKKRKADAAAPAAPSIPPPPAPAEPGTISAPPVIDRAAAQRKEPSMVSDGPTRMQPEKKKLKGGKVMENKKANWQSFMQNGPKKASAASGLSKPKQSMFRTPDAPNAKVGVVGSGAPMQKDQGRAKWGGGGANGRWEGAEED</sequence>
<evidence type="ECO:0008006" key="4">
    <source>
        <dbReference type="Google" id="ProtNLM"/>
    </source>
</evidence>
<protein>
    <recommendedName>
        <fullName evidence="4">Tudor domain-containing protein</fullName>
    </recommendedName>
</protein>
<proteinExistence type="predicted"/>
<comment type="caution">
    <text evidence="2">The sequence shown here is derived from an EMBL/GenBank/DDBJ whole genome shotgun (WGS) entry which is preliminary data.</text>
</comment>
<dbReference type="Gene3D" id="2.30.30.140">
    <property type="match status" value="1"/>
</dbReference>
<dbReference type="RefSeq" id="XP_069229682.1">
    <property type="nucleotide sequence ID" value="XM_069373951.1"/>
</dbReference>
<dbReference type="AlphaFoldDB" id="A0AB34KR18"/>
<feature type="region of interest" description="Disordered" evidence="1">
    <location>
        <begin position="54"/>
        <end position="101"/>
    </location>
</feature>
<name>A0AB34KR18_9PEZI</name>
<keyword evidence="3" id="KW-1185">Reference proteome</keyword>
<evidence type="ECO:0000313" key="2">
    <source>
        <dbReference type="EMBL" id="KAL1586577.1"/>
    </source>
</evidence>
<dbReference type="Proteomes" id="UP000803884">
    <property type="component" value="Unassembled WGS sequence"/>
</dbReference>
<gene>
    <name evidence="2" type="ORF">WHR41_05346</name>
</gene>
<evidence type="ECO:0000256" key="1">
    <source>
        <dbReference type="SAM" id="MobiDB-lite"/>
    </source>
</evidence>
<feature type="compositionally biased region" description="Pro residues" evidence="1">
    <location>
        <begin position="172"/>
        <end position="181"/>
    </location>
</feature>
<dbReference type="GeneID" id="96006789"/>
<feature type="region of interest" description="Disordered" evidence="1">
    <location>
        <begin position="237"/>
        <end position="300"/>
    </location>
</feature>
<feature type="compositionally biased region" description="Pro residues" evidence="1">
    <location>
        <begin position="88"/>
        <end position="97"/>
    </location>
</feature>
<reference evidence="2 3" key="1">
    <citation type="journal article" date="2020" name="Microbiol. Resour. Announc.">
        <title>Draft Genome Sequence of a Cladosporium Species Isolated from the Mesophotic Ascidian Didemnum maculosum.</title>
        <authorList>
            <person name="Gioti A."/>
            <person name="Siaperas R."/>
            <person name="Nikolaivits E."/>
            <person name="Le Goff G."/>
            <person name="Ouazzani J."/>
            <person name="Kotoulas G."/>
            <person name="Topakas E."/>
        </authorList>
    </citation>
    <scope>NUCLEOTIDE SEQUENCE [LARGE SCALE GENOMIC DNA]</scope>
    <source>
        <strain evidence="2 3">TM138-S3</strain>
    </source>
</reference>
<organism evidence="2 3">
    <name type="scientific">Cladosporium halotolerans</name>
    <dbReference type="NCBI Taxonomy" id="1052096"/>
    <lineage>
        <taxon>Eukaryota</taxon>
        <taxon>Fungi</taxon>
        <taxon>Dikarya</taxon>
        <taxon>Ascomycota</taxon>
        <taxon>Pezizomycotina</taxon>
        <taxon>Dothideomycetes</taxon>
        <taxon>Dothideomycetidae</taxon>
        <taxon>Cladosporiales</taxon>
        <taxon>Cladosporiaceae</taxon>
        <taxon>Cladosporium</taxon>
    </lineage>
</organism>
<dbReference type="EMBL" id="JAAQHG020000014">
    <property type="protein sequence ID" value="KAL1586577.1"/>
    <property type="molecule type" value="Genomic_DNA"/>
</dbReference>